<dbReference type="RefSeq" id="WP_144077204.1">
    <property type="nucleotide sequence ID" value="NZ_CP076130.1"/>
</dbReference>
<feature type="region of interest" description="Disordered" evidence="1">
    <location>
        <begin position="18"/>
        <end position="61"/>
    </location>
</feature>
<evidence type="ECO:0000256" key="1">
    <source>
        <dbReference type="SAM" id="MobiDB-lite"/>
    </source>
</evidence>
<dbReference type="PROSITE" id="PS51257">
    <property type="entry name" value="PROKAR_LIPOPROTEIN"/>
    <property type="match status" value="1"/>
</dbReference>
<name>A0ABX8H4T4_9BACT</name>
<evidence type="ECO:0000313" key="4">
    <source>
        <dbReference type="Proteomes" id="UP000682802"/>
    </source>
</evidence>
<geneLocation type="plasmid" evidence="3 4">
    <name>p1</name>
</geneLocation>
<evidence type="ECO:0000313" key="3">
    <source>
        <dbReference type="EMBL" id="QWG10714.1"/>
    </source>
</evidence>
<feature type="chain" id="PRO_5045659453" evidence="2">
    <location>
        <begin position="19"/>
        <end position="61"/>
    </location>
</feature>
<feature type="signal peptide" evidence="2">
    <location>
        <begin position="1"/>
        <end position="18"/>
    </location>
</feature>
<dbReference type="EMBL" id="CP076130">
    <property type="protein sequence ID" value="QWG10714.1"/>
    <property type="molecule type" value="Genomic_DNA"/>
</dbReference>
<dbReference type="Proteomes" id="UP000682802">
    <property type="component" value="Plasmid p1"/>
</dbReference>
<keyword evidence="4" id="KW-1185">Reference proteome</keyword>
<organism evidence="3 4">
    <name type="scientific">Flammeovirga kamogawensis</name>
    <dbReference type="NCBI Taxonomy" id="373891"/>
    <lineage>
        <taxon>Bacteria</taxon>
        <taxon>Pseudomonadati</taxon>
        <taxon>Bacteroidota</taxon>
        <taxon>Cytophagia</taxon>
        <taxon>Cytophagales</taxon>
        <taxon>Flammeovirgaceae</taxon>
        <taxon>Flammeovirga</taxon>
    </lineage>
</organism>
<accession>A0ABX8H4T4</accession>
<protein>
    <submittedName>
        <fullName evidence="3">Uncharacterized protein</fullName>
    </submittedName>
</protein>
<reference evidence="3 4" key="1">
    <citation type="submission" date="2021-05" db="EMBL/GenBank/DDBJ databases">
        <title>Comparative genomic studies on the polysaccharide-degrading batcterial strains of the Flammeovirga genus.</title>
        <authorList>
            <person name="Zewei F."/>
            <person name="Zheng Z."/>
            <person name="Yu L."/>
            <person name="Ruyue G."/>
            <person name="Yanhong M."/>
            <person name="Yuanyuan C."/>
            <person name="Jingyan G."/>
            <person name="Wenjun H."/>
        </authorList>
    </citation>
    <scope>NUCLEOTIDE SEQUENCE [LARGE SCALE GENOMIC DNA]</scope>
    <source>
        <strain evidence="3 4">YS10</strain>
        <plasmid evidence="3 4">p1</plasmid>
    </source>
</reference>
<gene>
    <name evidence="3" type="ORF">KM029_25355</name>
</gene>
<sequence>MKKLLITALLSIVLFSCSDDSSEPQPEAVDPGYENPTTPLDPDYGNTPGVDGDYGNDGSGE</sequence>
<evidence type="ECO:0000256" key="2">
    <source>
        <dbReference type="SAM" id="SignalP"/>
    </source>
</evidence>
<keyword evidence="3" id="KW-0614">Plasmid</keyword>
<proteinExistence type="predicted"/>
<keyword evidence="2" id="KW-0732">Signal</keyword>